<name>A0ABN8RI52_9CNID</name>
<feature type="compositionally biased region" description="Basic residues" evidence="1">
    <location>
        <begin position="174"/>
        <end position="183"/>
    </location>
</feature>
<evidence type="ECO:0000313" key="2">
    <source>
        <dbReference type="EMBL" id="CAH3177126.1"/>
    </source>
</evidence>
<evidence type="ECO:0000313" key="3">
    <source>
        <dbReference type="Proteomes" id="UP001159405"/>
    </source>
</evidence>
<gene>
    <name evidence="2" type="ORF">PLOB_00019074</name>
</gene>
<protein>
    <submittedName>
        <fullName evidence="2">Uncharacterized protein</fullName>
    </submittedName>
</protein>
<reference evidence="2 3" key="1">
    <citation type="submission" date="2022-05" db="EMBL/GenBank/DDBJ databases">
        <authorList>
            <consortium name="Genoscope - CEA"/>
            <person name="William W."/>
        </authorList>
    </citation>
    <scope>NUCLEOTIDE SEQUENCE [LARGE SCALE GENOMIC DNA]</scope>
</reference>
<feature type="compositionally biased region" description="Low complexity" evidence="1">
    <location>
        <begin position="163"/>
        <end position="173"/>
    </location>
</feature>
<comment type="caution">
    <text evidence="2">The sequence shown here is derived from an EMBL/GenBank/DDBJ whole genome shotgun (WGS) entry which is preliminary data.</text>
</comment>
<sequence length="191" mass="21200">MMDEKDRQYKEKMADEGGSSKEHNFVVGDHPVFYTVIKISGSATTARRITDGREVQRDASQFKLANVLMYQENVDESGQSEDWRETLLMGAGDMKDQPIYQKDVEQENFLELPARGATRETTAEPVQENPSEQSGSGSSQQEGGTTAVNCQEVDMPSPAVQDTSVPSSSSTRPSRPKGTRRRPAYLNDFIT</sequence>
<proteinExistence type="predicted"/>
<feature type="region of interest" description="Disordered" evidence="1">
    <location>
        <begin position="1"/>
        <end position="25"/>
    </location>
</feature>
<feature type="compositionally biased region" description="Basic and acidic residues" evidence="1">
    <location>
        <begin position="1"/>
        <end position="24"/>
    </location>
</feature>
<keyword evidence="3" id="KW-1185">Reference proteome</keyword>
<dbReference type="Proteomes" id="UP001159405">
    <property type="component" value="Unassembled WGS sequence"/>
</dbReference>
<feature type="region of interest" description="Disordered" evidence="1">
    <location>
        <begin position="113"/>
        <end position="191"/>
    </location>
</feature>
<evidence type="ECO:0000256" key="1">
    <source>
        <dbReference type="SAM" id="MobiDB-lite"/>
    </source>
</evidence>
<dbReference type="EMBL" id="CALNXK010000221">
    <property type="protein sequence ID" value="CAH3177126.1"/>
    <property type="molecule type" value="Genomic_DNA"/>
</dbReference>
<feature type="compositionally biased region" description="Low complexity" evidence="1">
    <location>
        <begin position="131"/>
        <end position="144"/>
    </location>
</feature>
<accession>A0ABN8RI52</accession>
<organism evidence="2 3">
    <name type="scientific">Porites lobata</name>
    <dbReference type="NCBI Taxonomy" id="104759"/>
    <lineage>
        <taxon>Eukaryota</taxon>
        <taxon>Metazoa</taxon>
        <taxon>Cnidaria</taxon>
        <taxon>Anthozoa</taxon>
        <taxon>Hexacorallia</taxon>
        <taxon>Scleractinia</taxon>
        <taxon>Fungiina</taxon>
        <taxon>Poritidae</taxon>
        <taxon>Porites</taxon>
    </lineage>
</organism>